<evidence type="ECO:0000256" key="1">
    <source>
        <dbReference type="SAM" id="SignalP"/>
    </source>
</evidence>
<sequence length="223" mass="24544">MTKLLFFLPVLLLLLTLTSTGIKNLKISDDSRPMILFERFGFTHTGHFTITVSSVSVISSVGFPYSSQLGFFLLSEESQIPVLIELQSNPSCCVLDSEYIHLLFTFRDLSPPPLPFFNQTYPITSPNEYSLFFANCAPESKVSMNVRTELYNRDGFGREKDYLSAGLTQLPSLGSQIIAGGGVSGSAELDGERLRSDDSVHLLTSETTMKVAQQVPVAGDFPI</sequence>
<dbReference type="AlphaFoldDB" id="A0ABD3CFD8"/>
<dbReference type="Proteomes" id="UP001632038">
    <property type="component" value="Unassembled WGS sequence"/>
</dbReference>
<feature type="signal peptide" evidence="1">
    <location>
        <begin position="1"/>
        <end position="20"/>
    </location>
</feature>
<dbReference type="InterPro" id="IPR054103">
    <property type="entry name" value="CAND6-7_N"/>
</dbReference>
<protein>
    <submittedName>
        <fullName evidence="3">Protein CANDIDATE G-PROTEIN COUPLED REPTOR 7</fullName>
    </submittedName>
</protein>
<feature type="chain" id="PRO_5044803101" evidence="1">
    <location>
        <begin position="21"/>
        <end position="223"/>
    </location>
</feature>
<organism evidence="3 4">
    <name type="scientific">Castilleja foliolosa</name>
    <dbReference type="NCBI Taxonomy" id="1961234"/>
    <lineage>
        <taxon>Eukaryota</taxon>
        <taxon>Viridiplantae</taxon>
        <taxon>Streptophyta</taxon>
        <taxon>Embryophyta</taxon>
        <taxon>Tracheophyta</taxon>
        <taxon>Spermatophyta</taxon>
        <taxon>Magnoliopsida</taxon>
        <taxon>eudicotyledons</taxon>
        <taxon>Gunneridae</taxon>
        <taxon>Pentapetalae</taxon>
        <taxon>asterids</taxon>
        <taxon>lamiids</taxon>
        <taxon>Lamiales</taxon>
        <taxon>Orobanchaceae</taxon>
        <taxon>Pedicularideae</taxon>
        <taxon>Castillejinae</taxon>
        <taxon>Castilleja</taxon>
    </lineage>
</organism>
<reference evidence="4" key="1">
    <citation type="journal article" date="2024" name="IScience">
        <title>Strigolactones Initiate the Formation of Haustorium-like Structures in Castilleja.</title>
        <authorList>
            <person name="Buerger M."/>
            <person name="Peterson D."/>
            <person name="Chory J."/>
        </authorList>
    </citation>
    <scope>NUCLEOTIDE SEQUENCE [LARGE SCALE GENOMIC DNA]</scope>
</reference>
<comment type="caution">
    <text evidence="3">The sequence shown here is derived from an EMBL/GenBank/DDBJ whole genome shotgun (WGS) entry which is preliminary data.</text>
</comment>
<dbReference type="PANTHER" id="PTHR21229:SF2">
    <property type="entry name" value="RE59932P"/>
    <property type="match status" value="1"/>
</dbReference>
<evidence type="ECO:0000313" key="3">
    <source>
        <dbReference type="EMBL" id="KAL3628581.1"/>
    </source>
</evidence>
<dbReference type="InterPro" id="IPR009637">
    <property type="entry name" value="GPR107/GPR108-like"/>
</dbReference>
<keyword evidence="1" id="KW-0732">Signal</keyword>
<dbReference type="EMBL" id="JAVIJP010000036">
    <property type="protein sequence ID" value="KAL3628581.1"/>
    <property type="molecule type" value="Genomic_DNA"/>
</dbReference>
<feature type="domain" description="CAND6/7 N-terminal" evidence="2">
    <location>
        <begin position="23"/>
        <end position="152"/>
    </location>
</feature>
<accession>A0ABD3CFD8</accession>
<dbReference type="PANTHER" id="PTHR21229">
    <property type="entry name" value="LUNG SEVEN TRANSMEMBRANE RECEPTOR"/>
    <property type="match status" value="1"/>
</dbReference>
<evidence type="ECO:0000313" key="4">
    <source>
        <dbReference type="Proteomes" id="UP001632038"/>
    </source>
</evidence>
<gene>
    <name evidence="3" type="primary">CAND7_2</name>
    <name evidence="3" type="ORF">CASFOL_027627</name>
</gene>
<proteinExistence type="predicted"/>
<name>A0ABD3CFD8_9LAMI</name>
<dbReference type="Pfam" id="PF21904">
    <property type="entry name" value="CAND6-7_N"/>
    <property type="match status" value="1"/>
</dbReference>
<keyword evidence="4" id="KW-1185">Reference proteome</keyword>
<evidence type="ECO:0000259" key="2">
    <source>
        <dbReference type="Pfam" id="PF21904"/>
    </source>
</evidence>